<gene>
    <name evidence="1" type="ORF">EYF80_067262</name>
</gene>
<keyword evidence="2" id="KW-1185">Reference proteome</keyword>
<protein>
    <submittedName>
        <fullName evidence="1">Uncharacterized protein</fullName>
    </submittedName>
</protein>
<accession>A0A4Z2E1H4</accession>
<comment type="caution">
    <text evidence="1">The sequence shown here is derived from an EMBL/GenBank/DDBJ whole genome shotgun (WGS) entry which is preliminary data.</text>
</comment>
<dbReference type="Proteomes" id="UP000314294">
    <property type="component" value="Unassembled WGS sequence"/>
</dbReference>
<reference evidence="1 2" key="1">
    <citation type="submission" date="2019-03" db="EMBL/GenBank/DDBJ databases">
        <title>First draft genome of Liparis tanakae, snailfish: a comprehensive survey of snailfish specific genes.</title>
        <authorList>
            <person name="Kim W."/>
            <person name="Song I."/>
            <person name="Jeong J.-H."/>
            <person name="Kim D."/>
            <person name="Kim S."/>
            <person name="Ryu S."/>
            <person name="Song J.Y."/>
            <person name="Lee S.K."/>
        </authorList>
    </citation>
    <scope>NUCLEOTIDE SEQUENCE [LARGE SCALE GENOMIC DNA]</scope>
    <source>
        <tissue evidence="1">Muscle</tissue>
    </source>
</reference>
<evidence type="ECO:0000313" key="2">
    <source>
        <dbReference type="Proteomes" id="UP000314294"/>
    </source>
</evidence>
<name>A0A4Z2E1H4_9TELE</name>
<organism evidence="1 2">
    <name type="scientific">Liparis tanakae</name>
    <name type="common">Tanaka's snailfish</name>
    <dbReference type="NCBI Taxonomy" id="230148"/>
    <lineage>
        <taxon>Eukaryota</taxon>
        <taxon>Metazoa</taxon>
        <taxon>Chordata</taxon>
        <taxon>Craniata</taxon>
        <taxon>Vertebrata</taxon>
        <taxon>Euteleostomi</taxon>
        <taxon>Actinopterygii</taxon>
        <taxon>Neopterygii</taxon>
        <taxon>Teleostei</taxon>
        <taxon>Neoteleostei</taxon>
        <taxon>Acanthomorphata</taxon>
        <taxon>Eupercaria</taxon>
        <taxon>Perciformes</taxon>
        <taxon>Cottioidei</taxon>
        <taxon>Cottales</taxon>
        <taxon>Liparidae</taxon>
        <taxon>Liparis</taxon>
    </lineage>
</organism>
<sequence>MVTRGTLTR</sequence>
<evidence type="ECO:0000313" key="1">
    <source>
        <dbReference type="EMBL" id="TNN22625.1"/>
    </source>
</evidence>
<proteinExistence type="predicted"/>
<dbReference type="EMBL" id="SRLO01021668">
    <property type="protein sequence ID" value="TNN22625.1"/>
    <property type="molecule type" value="Genomic_DNA"/>
</dbReference>